<keyword evidence="3" id="KW-1003">Cell membrane</keyword>
<dbReference type="PANTHER" id="PTHR32322:SF18">
    <property type="entry name" value="S-ADENOSYLMETHIONINE_S-ADENOSYLHOMOCYSTEINE TRANSPORTER"/>
    <property type="match status" value="1"/>
</dbReference>
<keyword evidence="11" id="KW-1185">Reference proteome</keyword>
<feature type="transmembrane region" description="Helical" evidence="7">
    <location>
        <begin position="269"/>
        <end position="286"/>
    </location>
</feature>
<dbReference type="Proteomes" id="UP000595512">
    <property type="component" value="Chromosome"/>
</dbReference>
<dbReference type="KEGG" id="hspo:JGZ69_19095"/>
<evidence type="ECO:0000313" key="9">
    <source>
        <dbReference type="EMBL" id="KYC89892.1"/>
    </source>
</evidence>
<feature type="transmembrane region" description="Helical" evidence="7">
    <location>
        <begin position="9"/>
        <end position="27"/>
    </location>
</feature>
<comment type="similarity">
    <text evidence="2">Belongs to the EamA transporter family.</text>
</comment>
<name>A0A150KK99_9BACI</name>
<dbReference type="InterPro" id="IPR037185">
    <property type="entry name" value="EmrE-like"/>
</dbReference>
<dbReference type="GO" id="GO:0005886">
    <property type="term" value="C:plasma membrane"/>
    <property type="evidence" value="ECO:0007669"/>
    <property type="project" value="UniProtKB-SubCell"/>
</dbReference>
<feature type="transmembrane region" description="Helical" evidence="7">
    <location>
        <begin position="33"/>
        <end position="56"/>
    </location>
</feature>
<feature type="domain" description="EamA" evidence="8">
    <location>
        <begin position="152"/>
        <end position="286"/>
    </location>
</feature>
<evidence type="ECO:0000256" key="1">
    <source>
        <dbReference type="ARBA" id="ARBA00004651"/>
    </source>
</evidence>
<feature type="domain" description="EamA" evidence="8">
    <location>
        <begin position="9"/>
        <end position="140"/>
    </location>
</feature>
<feature type="transmembrane region" description="Helical" evidence="7">
    <location>
        <begin position="97"/>
        <end position="117"/>
    </location>
</feature>
<dbReference type="Proteomes" id="UP000075666">
    <property type="component" value="Unassembled WGS sequence"/>
</dbReference>
<evidence type="ECO:0000313" key="10">
    <source>
        <dbReference type="EMBL" id="QQX24822.1"/>
    </source>
</evidence>
<dbReference type="PANTHER" id="PTHR32322">
    <property type="entry name" value="INNER MEMBRANE TRANSPORTER"/>
    <property type="match status" value="1"/>
</dbReference>
<sequence>MGELSKTRSVLLITFLVLVWGLCWPIYKIALNYTPPILFSGMRTLLGGILLLLITFPRYKQIHFKENWHIYLISTIFNVILFFGLQTVGLQYLPSGLFSVIVYFQPVLVGFLAWVWLGEKMSGLKISGLVLGFLGVVVISFKSFSAELSIVGVVLALITAISWAIGTVFLKKAGAKVDALWLVTIQCVIGGLVMTGAGLEQESFSAIQWSAPYLSGLFYGAIFGIPLAWLTYFTLVRSGEASKVATYTFLVPLIALVVGTIFLHEPVTIYLIIGLILIVFSIYCVNHTPKVQRVQSIQVGSSSENM</sequence>
<feature type="transmembrane region" description="Helical" evidence="7">
    <location>
        <begin position="244"/>
        <end position="263"/>
    </location>
</feature>
<dbReference type="AlphaFoldDB" id="A0A150KK99"/>
<dbReference type="GeneID" id="62500256"/>
<evidence type="ECO:0000259" key="8">
    <source>
        <dbReference type="Pfam" id="PF00892"/>
    </source>
</evidence>
<feature type="transmembrane region" description="Helical" evidence="7">
    <location>
        <begin position="68"/>
        <end position="85"/>
    </location>
</feature>
<evidence type="ECO:0000256" key="6">
    <source>
        <dbReference type="ARBA" id="ARBA00023136"/>
    </source>
</evidence>
<feature type="transmembrane region" description="Helical" evidence="7">
    <location>
        <begin position="179"/>
        <end position="199"/>
    </location>
</feature>
<feature type="transmembrane region" description="Helical" evidence="7">
    <location>
        <begin position="211"/>
        <end position="232"/>
    </location>
</feature>
<dbReference type="PATRIC" id="fig|46224.3.peg.1043"/>
<feature type="transmembrane region" description="Helical" evidence="7">
    <location>
        <begin position="124"/>
        <end position="144"/>
    </location>
</feature>
<evidence type="ECO:0000256" key="4">
    <source>
        <dbReference type="ARBA" id="ARBA00022692"/>
    </source>
</evidence>
<organism evidence="9 11">
    <name type="scientific">Heyndrickxia sporothermodurans</name>
    <dbReference type="NCBI Taxonomy" id="46224"/>
    <lineage>
        <taxon>Bacteria</taxon>
        <taxon>Bacillati</taxon>
        <taxon>Bacillota</taxon>
        <taxon>Bacilli</taxon>
        <taxon>Bacillales</taxon>
        <taxon>Bacillaceae</taxon>
        <taxon>Heyndrickxia</taxon>
    </lineage>
</organism>
<dbReference type="RefSeq" id="WP_066235555.1">
    <property type="nucleotide sequence ID" value="NZ_CP066701.1"/>
</dbReference>
<evidence type="ECO:0000256" key="7">
    <source>
        <dbReference type="SAM" id="Phobius"/>
    </source>
</evidence>
<accession>A0A150KK99</accession>
<dbReference type="EMBL" id="LQYN01000129">
    <property type="protein sequence ID" value="KYC89892.1"/>
    <property type="molecule type" value="Genomic_DNA"/>
</dbReference>
<evidence type="ECO:0000313" key="11">
    <source>
        <dbReference type="Proteomes" id="UP000075666"/>
    </source>
</evidence>
<dbReference type="STRING" id="46224.B4102_3899"/>
<evidence type="ECO:0000256" key="3">
    <source>
        <dbReference type="ARBA" id="ARBA00022475"/>
    </source>
</evidence>
<dbReference type="EMBL" id="CP066701">
    <property type="protein sequence ID" value="QQX24822.1"/>
    <property type="molecule type" value="Genomic_DNA"/>
</dbReference>
<dbReference type="InterPro" id="IPR050638">
    <property type="entry name" value="AA-Vitamin_Transporters"/>
</dbReference>
<reference evidence="9 11" key="1">
    <citation type="submission" date="2016-01" db="EMBL/GenBank/DDBJ databases">
        <title>Genome Sequences of Twelve Sporeforming Bacillus Species Isolated from Foods.</title>
        <authorList>
            <person name="Berendsen E.M."/>
            <person name="Wells-Bennik M.H."/>
            <person name="Krawcyk A.O."/>
            <person name="De Jong A."/>
            <person name="Holsappel S."/>
            <person name="Eijlander R.T."/>
            <person name="Kuipers O.P."/>
        </authorList>
    </citation>
    <scope>NUCLEOTIDE SEQUENCE [LARGE SCALE GENOMIC DNA]</scope>
    <source>
        <strain evidence="9 11">B4102</strain>
    </source>
</reference>
<comment type="subcellular location">
    <subcellularLocation>
        <location evidence="1">Cell membrane</location>
        <topology evidence="1">Multi-pass membrane protein</topology>
    </subcellularLocation>
</comment>
<evidence type="ECO:0000313" key="12">
    <source>
        <dbReference type="Proteomes" id="UP000595512"/>
    </source>
</evidence>
<dbReference type="OrthoDB" id="510638at2"/>
<keyword evidence="5 7" id="KW-1133">Transmembrane helix</keyword>
<dbReference type="Pfam" id="PF00892">
    <property type="entry name" value="EamA"/>
    <property type="match status" value="2"/>
</dbReference>
<evidence type="ECO:0000256" key="5">
    <source>
        <dbReference type="ARBA" id="ARBA00022989"/>
    </source>
</evidence>
<evidence type="ECO:0000256" key="2">
    <source>
        <dbReference type="ARBA" id="ARBA00007362"/>
    </source>
</evidence>
<feature type="transmembrane region" description="Helical" evidence="7">
    <location>
        <begin position="150"/>
        <end position="170"/>
    </location>
</feature>
<keyword evidence="6 7" id="KW-0472">Membrane</keyword>
<keyword evidence="4 7" id="KW-0812">Transmembrane</keyword>
<gene>
    <name evidence="9" type="ORF">B4102_3899</name>
    <name evidence="10" type="ORF">JGZ69_19095</name>
</gene>
<proteinExistence type="inferred from homology"/>
<dbReference type="SUPFAM" id="SSF103481">
    <property type="entry name" value="Multidrug resistance efflux transporter EmrE"/>
    <property type="match status" value="2"/>
</dbReference>
<protein>
    <submittedName>
        <fullName evidence="10">DMT family transporter</fullName>
    </submittedName>
</protein>
<dbReference type="InterPro" id="IPR000620">
    <property type="entry name" value="EamA_dom"/>
</dbReference>
<reference evidence="10 12" key="2">
    <citation type="submission" date="2020-12" db="EMBL/GenBank/DDBJ databases">
        <title>Taxonomic evaluation of the Bacillus sporothermodurans group of bacteria based on whole genome sequences.</title>
        <authorList>
            <person name="Fiedler G."/>
            <person name="Herbstmann A.-D."/>
            <person name="Doll E."/>
            <person name="Wenning M."/>
            <person name="Brinks E."/>
            <person name="Kabisch J."/>
            <person name="Breitenwieser F."/>
            <person name="Lappann M."/>
            <person name="Boehnlein C."/>
            <person name="Franz C."/>
        </authorList>
    </citation>
    <scope>NUCLEOTIDE SEQUENCE [LARGE SCALE GENOMIC DNA]</scope>
    <source>
        <strain evidence="10 12">DSM 10599</strain>
    </source>
</reference>